<keyword evidence="2" id="KW-1185">Reference proteome</keyword>
<dbReference type="RefSeq" id="XP_009169789.1">
    <property type="nucleotide sequence ID" value="XM_009171525.1"/>
</dbReference>
<dbReference type="OrthoDB" id="10067762at2759"/>
<sequence>MPARPVTKRDILSCAPKQLLQELRRSICGWDKAVNQDVEVAWRKWRNDIQIVESLFALEHQSLHVFSDVSEVGYGAVAYLRCESVEQVRCSFLMGKSRVAPLEPVTILRLELQVAVLAVRLMRHLVKQLEARFNKVYFWTDSVVVLHYIFSTSSTFKTFVASRLFPYMEIPTLLNGDMFQPT</sequence>
<organism evidence="1 2">
    <name type="scientific">Opisthorchis viverrini</name>
    <name type="common">Southeast Asian liver fluke</name>
    <dbReference type="NCBI Taxonomy" id="6198"/>
    <lineage>
        <taxon>Eukaryota</taxon>
        <taxon>Metazoa</taxon>
        <taxon>Spiralia</taxon>
        <taxon>Lophotrochozoa</taxon>
        <taxon>Platyhelminthes</taxon>
        <taxon>Trematoda</taxon>
        <taxon>Digenea</taxon>
        <taxon>Opisthorchiida</taxon>
        <taxon>Opisthorchiata</taxon>
        <taxon>Opisthorchiidae</taxon>
        <taxon>Opisthorchis</taxon>
    </lineage>
</organism>
<dbReference type="PANTHER" id="PTHR47331">
    <property type="entry name" value="PHD-TYPE DOMAIN-CONTAINING PROTEIN"/>
    <property type="match status" value="1"/>
</dbReference>
<name>A0A074ZGN0_OPIVI</name>
<protein>
    <recommendedName>
        <fullName evidence="3">Pao retrotransposon peptidase</fullName>
    </recommendedName>
</protein>
<dbReference type="EMBL" id="KL596747">
    <property type="protein sequence ID" value="KER26441.1"/>
    <property type="molecule type" value="Genomic_DNA"/>
</dbReference>
<evidence type="ECO:0000313" key="1">
    <source>
        <dbReference type="EMBL" id="KER26441.1"/>
    </source>
</evidence>
<evidence type="ECO:0000313" key="2">
    <source>
        <dbReference type="Proteomes" id="UP000054324"/>
    </source>
</evidence>
<dbReference type="Pfam" id="PF05380">
    <property type="entry name" value="Peptidase_A17"/>
    <property type="match status" value="1"/>
</dbReference>
<proteinExistence type="predicted"/>
<dbReference type="KEGG" id="ovi:T265_06298"/>
<dbReference type="CTD" id="20320480"/>
<dbReference type="Proteomes" id="UP000054324">
    <property type="component" value="Unassembled WGS sequence"/>
</dbReference>
<dbReference type="InterPro" id="IPR008042">
    <property type="entry name" value="Retrotrans_Pao"/>
</dbReference>
<evidence type="ECO:0008006" key="3">
    <source>
        <dbReference type="Google" id="ProtNLM"/>
    </source>
</evidence>
<dbReference type="STRING" id="6198.A0A074ZGN0"/>
<dbReference type="AlphaFoldDB" id="A0A074ZGN0"/>
<reference evidence="1 2" key="1">
    <citation type="submission" date="2013-11" db="EMBL/GenBank/DDBJ databases">
        <title>Opisthorchis viverrini - life in the bile duct.</title>
        <authorList>
            <person name="Young N.D."/>
            <person name="Nagarajan N."/>
            <person name="Lin S.J."/>
            <person name="Korhonen P.K."/>
            <person name="Jex A.R."/>
            <person name="Hall R.S."/>
            <person name="Safavi-Hemami H."/>
            <person name="Kaewkong W."/>
            <person name="Bertrand D."/>
            <person name="Gao S."/>
            <person name="Seet Q."/>
            <person name="Wongkham S."/>
            <person name="Teh B.T."/>
            <person name="Wongkham C."/>
            <person name="Intapan P.M."/>
            <person name="Maleewong W."/>
            <person name="Yang X."/>
            <person name="Hu M."/>
            <person name="Wang Z."/>
            <person name="Hofmann A."/>
            <person name="Sternberg P.W."/>
            <person name="Tan P."/>
            <person name="Wang J."/>
            <person name="Gasser R.B."/>
        </authorList>
    </citation>
    <scope>NUCLEOTIDE SEQUENCE [LARGE SCALE GENOMIC DNA]</scope>
</reference>
<accession>A0A074ZGN0</accession>
<dbReference type="GeneID" id="20320480"/>
<gene>
    <name evidence="1" type="ORF">T265_06298</name>
</gene>